<evidence type="ECO:0000313" key="2">
    <source>
        <dbReference type="EMBL" id="EFM8157238.1"/>
    </source>
</evidence>
<name>A0A828NZ20_ECOLX</name>
<sequence length="236" mass="26717">MISGQLNPQQLAEAQAMLQSLDLPPKKRQRLLWRIAKHGIIAAARRHQRDQRAPDGTAWEPRKRGKGKMFRKLPRLLAVREMPGQDAVKVYFRNGNHTNGRGRISAGAVGWVHHNGAEIRVSADSFSGQDQNGQTATRRQAKRLRELGFKVRQKGRWRKASMKYLLTLSRAQAGLLITVMEDQIIAGPRQQKARTWTITLPARVFLGVTNEEFSHILARQMNAMGYGLDVDAQDIR</sequence>
<feature type="region of interest" description="Disordered" evidence="1">
    <location>
        <begin position="44"/>
        <end position="66"/>
    </location>
</feature>
<dbReference type="EMBL" id="AATLZG010000057">
    <property type="protein sequence ID" value="EFM8157238.1"/>
    <property type="molecule type" value="Genomic_DNA"/>
</dbReference>
<dbReference type="Proteomes" id="UP000555763">
    <property type="component" value="Unassembled WGS sequence"/>
</dbReference>
<evidence type="ECO:0000313" key="3">
    <source>
        <dbReference type="Proteomes" id="UP000555763"/>
    </source>
</evidence>
<evidence type="ECO:0008006" key="4">
    <source>
        <dbReference type="Google" id="ProtNLM"/>
    </source>
</evidence>
<reference evidence="2 3" key="1">
    <citation type="submission" date="2020-02" db="EMBL/GenBank/DDBJ databases">
        <authorList>
            <consortium name="PulseNet: The National Subtyping Network for Foodborne Disease Surveillance"/>
            <person name="Tarr C.L."/>
            <person name="Trees E."/>
            <person name="Katz L.S."/>
            <person name="Carleton-Romer H.A."/>
            <person name="Stroika S."/>
            <person name="Kucerova Z."/>
            <person name="Roache K.F."/>
            <person name="Sabol A.L."/>
            <person name="Besser J."/>
            <person name="Gerner-Smidt P."/>
        </authorList>
    </citation>
    <scope>NUCLEOTIDE SEQUENCE [LARGE SCALE GENOMIC DNA]</scope>
    <source>
        <strain evidence="2 3">PNUSAE002719</strain>
    </source>
</reference>
<protein>
    <recommendedName>
        <fullName evidence="4">Phage virion morphogenesis protein</fullName>
    </recommendedName>
</protein>
<gene>
    <name evidence="2" type="ORF">A5U30_004998</name>
</gene>
<dbReference type="RefSeq" id="WP_332379141.1">
    <property type="nucleotide sequence ID" value="NZ_JAVDCF010000008.1"/>
</dbReference>
<accession>A0A828NZ20</accession>
<evidence type="ECO:0000256" key="1">
    <source>
        <dbReference type="SAM" id="MobiDB-lite"/>
    </source>
</evidence>
<comment type="caution">
    <text evidence="2">The sequence shown here is derived from an EMBL/GenBank/DDBJ whole genome shotgun (WGS) entry which is preliminary data.</text>
</comment>
<dbReference type="AlphaFoldDB" id="A0A828NZ20"/>
<organism evidence="2 3">
    <name type="scientific">Escherichia coli</name>
    <dbReference type="NCBI Taxonomy" id="562"/>
    <lineage>
        <taxon>Bacteria</taxon>
        <taxon>Pseudomonadati</taxon>
        <taxon>Pseudomonadota</taxon>
        <taxon>Gammaproteobacteria</taxon>
        <taxon>Enterobacterales</taxon>
        <taxon>Enterobacteriaceae</taxon>
        <taxon>Escherichia</taxon>
    </lineage>
</organism>
<proteinExistence type="predicted"/>